<dbReference type="Proteomes" id="UP000230758">
    <property type="component" value="Unassembled WGS sequence"/>
</dbReference>
<protein>
    <submittedName>
        <fullName evidence="2">Uncharacterized protein</fullName>
    </submittedName>
</protein>
<evidence type="ECO:0000313" key="2">
    <source>
        <dbReference type="EMBL" id="PJA32971.1"/>
    </source>
</evidence>
<dbReference type="AlphaFoldDB" id="A0A2M7WSI2"/>
<comment type="caution">
    <text evidence="2">The sequence shown here is derived from an EMBL/GenBank/DDBJ whole genome shotgun (WGS) entry which is preliminary data.</text>
</comment>
<name>A0A2M7WSI2_9BACT</name>
<proteinExistence type="predicted"/>
<keyword evidence="1" id="KW-1133">Transmembrane helix</keyword>
<dbReference type="EMBL" id="PFXF01000015">
    <property type="protein sequence ID" value="PJA32971.1"/>
    <property type="molecule type" value="Genomic_DNA"/>
</dbReference>
<reference evidence="3" key="1">
    <citation type="submission" date="2017-09" db="EMBL/GenBank/DDBJ databases">
        <title>Depth-based differentiation of microbial function through sediment-hosted aquifers and enrichment of novel symbionts in the deep terrestrial subsurface.</title>
        <authorList>
            <person name="Probst A.J."/>
            <person name="Ladd B."/>
            <person name="Jarett J.K."/>
            <person name="Geller-Mcgrath D.E."/>
            <person name="Sieber C.M.K."/>
            <person name="Emerson J.B."/>
            <person name="Anantharaman K."/>
            <person name="Thomas B.C."/>
            <person name="Malmstrom R."/>
            <person name="Stieglmeier M."/>
            <person name="Klingl A."/>
            <person name="Woyke T."/>
            <person name="Ryan C.M."/>
            <person name="Banfield J.F."/>
        </authorList>
    </citation>
    <scope>NUCLEOTIDE SEQUENCE [LARGE SCALE GENOMIC DNA]</scope>
</reference>
<keyword evidence="1" id="KW-0472">Membrane</keyword>
<organism evidence="2 3">
    <name type="scientific">Candidatus Zambryskibacteria bacterium CG_4_9_14_3_um_filter_42_15</name>
    <dbReference type="NCBI Taxonomy" id="1975112"/>
    <lineage>
        <taxon>Bacteria</taxon>
        <taxon>Candidatus Zambryskiibacteriota</taxon>
    </lineage>
</organism>
<evidence type="ECO:0000313" key="3">
    <source>
        <dbReference type="Proteomes" id="UP000230758"/>
    </source>
</evidence>
<feature type="transmembrane region" description="Helical" evidence="1">
    <location>
        <begin position="76"/>
        <end position="98"/>
    </location>
</feature>
<accession>A0A2M7WSI2</accession>
<feature type="transmembrane region" description="Helical" evidence="1">
    <location>
        <begin position="39"/>
        <end position="56"/>
    </location>
</feature>
<sequence>MVEEKKRLSEATKALMVAVAIFFDGLQLLIQIIPVVGQILSILISIFASLTFYLWFKINNINFVNPKRAGYLAGGFLIELTPLLNILPAWTLAVVLLIRNSNAKKKAPKLDIIKK</sequence>
<evidence type="ECO:0000256" key="1">
    <source>
        <dbReference type="SAM" id="Phobius"/>
    </source>
</evidence>
<gene>
    <name evidence="2" type="ORF">CO185_00890</name>
</gene>
<feature type="transmembrane region" description="Helical" evidence="1">
    <location>
        <begin position="12"/>
        <end position="33"/>
    </location>
</feature>
<keyword evidence="1" id="KW-0812">Transmembrane</keyword>